<dbReference type="Pfam" id="PF01494">
    <property type="entry name" value="FAD_binding_3"/>
    <property type="match status" value="1"/>
</dbReference>
<evidence type="ECO:0000259" key="1">
    <source>
        <dbReference type="Pfam" id="PF01494"/>
    </source>
</evidence>
<dbReference type="EMBL" id="CP003422">
    <property type="protein sequence ID" value="AFH63732.2"/>
    <property type="molecule type" value="Genomic_DNA"/>
</dbReference>
<evidence type="ECO:0000313" key="2">
    <source>
        <dbReference type="EMBL" id="AFH63732.2"/>
    </source>
</evidence>
<organism evidence="2 3">
    <name type="scientific">Paenibacillus mucilaginosus K02</name>
    <dbReference type="NCBI Taxonomy" id="997761"/>
    <lineage>
        <taxon>Bacteria</taxon>
        <taxon>Bacillati</taxon>
        <taxon>Bacillota</taxon>
        <taxon>Bacilli</taxon>
        <taxon>Bacillales</taxon>
        <taxon>Paenibacillaceae</taxon>
        <taxon>Paenibacillus</taxon>
    </lineage>
</organism>
<dbReference type="InterPro" id="IPR002938">
    <property type="entry name" value="FAD-bd"/>
</dbReference>
<name>I0BMY5_9BACL</name>
<dbReference type="SUPFAM" id="SSF51905">
    <property type="entry name" value="FAD/NAD(P)-binding domain"/>
    <property type="match status" value="1"/>
</dbReference>
<dbReference type="GO" id="GO:0071949">
    <property type="term" value="F:FAD binding"/>
    <property type="evidence" value="ECO:0007669"/>
    <property type="project" value="InterPro"/>
</dbReference>
<dbReference type="Gene3D" id="3.50.50.60">
    <property type="entry name" value="FAD/NAD(P)-binding domain"/>
    <property type="match status" value="1"/>
</dbReference>
<protein>
    <submittedName>
        <fullName evidence="2">Monooxygenase</fullName>
    </submittedName>
</protein>
<gene>
    <name evidence="2" type="ORF">B2K_24105</name>
</gene>
<dbReference type="GO" id="GO:0004497">
    <property type="term" value="F:monooxygenase activity"/>
    <property type="evidence" value="ECO:0007669"/>
    <property type="project" value="UniProtKB-KW"/>
</dbReference>
<dbReference type="HOGENOM" id="CLU_024648_5_3_9"/>
<dbReference type="PRINTS" id="PR00411">
    <property type="entry name" value="PNDRDTASEI"/>
</dbReference>
<dbReference type="InterPro" id="IPR036188">
    <property type="entry name" value="FAD/NAD-bd_sf"/>
</dbReference>
<keyword evidence="2" id="KW-0503">Monooxygenase</keyword>
<accession>I0BMY5</accession>
<dbReference type="PANTHER" id="PTHR42685:SF22">
    <property type="entry name" value="CONDITIONED MEDIUM FACTOR RECEPTOR 1"/>
    <property type="match status" value="1"/>
</dbReference>
<dbReference type="KEGG" id="pmw:B2K_24105"/>
<sequence>MSQVYDAAVIGAGIGGSAAAMALAGQGWDVLLLDGRRFPRHKVCGEFLSPESRSMLESLGFREAVAALSPAELTHARLYWGGGPPLEVALPGRAIGVSRQAMDPALHAEVRRAGAEVLTETAVTAVGREKEAYRVETKCGGETRVFHARAVIGAWGGGPSRLSEVRAADSPYVGVKAHFGGVAMEPAVELFVFPGGYLGMAPVEGGGVNVAALLHQEAFAAAEAEAGAGAGRGPGAAGLLLEAAGRHPQLREKLAAAAPLPGTEAAIVPNLRRRPQAWGSFAHVGDACVTIPPLCGDGMSMALRSALLCTRLADGFLRGSLTEEQWRRQYERGLHREFAGPLRWGHLLQSLFARQALAGPVMRLARSVPLLPERLLHATRLRDVRL</sequence>
<proteinExistence type="predicted"/>
<dbReference type="PANTHER" id="PTHR42685">
    <property type="entry name" value="GERANYLGERANYL DIPHOSPHATE REDUCTASE"/>
    <property type="match status" value="1"/>
</dbReference>
<evidence type="ECO:0000313" key="3">
    <source>
        <dbReference type="Proteomes" id="UP000007392"/>
    </source>
</evidence>
<dbReference type="InterPro" id="IPR050407">
    <property type="entry name" value="Geranylgeranyl_reductase"/>
</dbReference>
<dbReference type="Proteomes" id="UP000007392">
    <property type="component" value="Chromosome"/>
</dbReference>
<keyword evidence="2" id="KW-0560">Oxidoreductase</keyword>
<dbReference type="RefSeq" id="WP_016362799.1">
    <property type="nucleotide sequence ID" value="NC_017672.3"/>
</dbReference>
<dbReference type="AlphaFoldDB" id="I0BMY5"/>
<feature type="domain" description="FAD-binding" evidence="1">
    <location>
        <begin position="6"/>
        <end position="157"/>
    </location>
</feature>
<reference evidence="2 3" key="1">
    <citation type="submission" date="2013-06" db="EMBL/GenBank/DDBJ databases">
        <title>Complete genome sequence of Paenibacillus mucilaginosus K02.</title>
        <authorList>
            <person name="Xiao B."/>
            <person name="Sun L."/>
            <person name="Xiao L."/>
            <person name="Lian B."/>
        </authorList>
    </citation>
    <scope>NUCLEOTIDE SEQUENCE [LARGE SCALE GENOMIC DNA]</scope>
    <source>
        <strain evidence="2 3">K02</strain>
    </source>
</reference>
<dbReference type="OrthoDB" id="9806565at2"/>